<keyword evidence="9" id="KW-0408">Iron</keyword>
<dbReference type="EMBL" id="JAWWNJ010000036">
    <property type="protein sequence ID" value="KAK7023183.1"/>
    <property type="molecule type" value="Genomic_DNA"/>
</dbReference>
<keyword evidence="5" id="KW-0812">Transmembrane</keyword>
<name>A0AAW0BD95_9AGAR</name>
<keyword evidence="10" id="KW-0503">Monooxygenase</keyword>
<evidence type="ECO:0000256" key="2">
    <source>
        <dbReference type="ARBA" id="ARBA00004167"/>
    </source>
</evidence>
<dbReference type="InterPro" id="IPR050364">
    <property type="entry name" value="Cytochrome_P450_fung"/>
</dbReference>
<protein>
    <recommendedName>
        <fullName evidence="14">Cytochrome P450</fullName>
    </recommendedName>
</protein>
<dbReference type="GO" id="GO:0020037">
    <property type="term" value="F:heme binding"/>
    <property type="evidence" value="ECO:0007669"/>
    <property type="project" value="InterPro"/>
</dbReference>
<organism evidence="12 13">
    <name type="scientific">Favolaschia claudopus</name>
    <dbReference type="NCBI Taxonomy" id="2862362"/>
    <lineage>
        <taxon>Eukaryota</taxon>
        <taxon>Fungi</taxon>
        <taxon>Dikarya</taxon>
        <taxon>Basidiomycota</taxon>
        <taxon>Agaricomycotina</taxon>
        <taxon>Agaricomycetes</taxon>
        <taxon>Agaricomycetidae</taxon>
        <taxon>Agaricales</taxon>
        <taxon>Marasmiineae</taxon>
        <taxon>Mycenaceae</taxon>
        <taxon>Favolaschia</taxon>
    </lineage>
</organism>
<comment type="cofactor">
    <cofactor evidence="1">
        <name>heme</name>
        <dbReference type="ChEBI" id="CHEBI:30413"/>
    </cofactor>
</comment>
<comment type="similarity">
    <text evidence="3">Belongs to the cytochrome P450 family.</text>
</comment>
<proteinExistence type="inferred from homology"/>
<dbReference type="SUPFAM" id="SSF48264">
    <property type="entry name" value="Cytochrome P450"/>
    <property type="match status" value="1"/>
</dbReference>
<dbReference type="Gene3D" id="1.10.630.10">
    <property type="entry name" value="Cytochrome P450"/>
    <property type="match status" value="1"/>
</dbReference>
<evidence type="ECO:0000256" key="3">
    <source>
        <dbReference type="ARBA" id="ARBA00010617"/>
    </source>
</evidence>
<evidence type="ECO:0000256" key="4">
    <source>
        <dbReference type="ARBA" id="ARBA00022617"/>
    </source>
</evidence>
<keyword evidence="13" id="KW-1185">Reference proteome</keyword>
<comment type="caution">
    <text evidence="12">The sequence shown here is derived from an EMBL/GenBank/DDBJ whole genome shotgun (WGS) entry which is preliminary data.</text>
</comment>
<dbReference type="PANTHER" id="PTHR46300">
    <property type="entry name" value="P450, PUTATIVE (EUROFUNG)-RELATED-RELATED"/>
    <property type="match status" value="1"/>
</dbReference>
<evidence type="ECO:0000313" key="13">
    <source>
        <dbReference type="Proteomes" id="UP001362999"/>
    </source>
</evidence>
<keyword evidence="7" id="KW-1133">Transmembrane helix</keyword>
<comment type="subcellular location">
    <subcellularLocation>
        <location evidence="2">Membrane</location>
        <topology evidence="2">Single-pass membrane protein</topology>
    </subcellularLocation>
</comment>
<evidence type="ECO:0000256" key="10">
    <source>
        <dbReference type="ARBA" id="ARBA00023033"/>
    </source>
</evidence>
<dbReference type="InterPro" id="IPR036396">
    <property type="entry name" value="Cyt_P450_sf"/>
</dbReference>
<reference evidence="12 13" key="1">
    <citation type="journal article" date="2024" name="J Genomics">
        <title>Draft genome sequencing and assembly of Favolaschia claudopus CIRM-BRFM 2984 isolated from oak limbs.</title>
        <authorList>
            <person name="Navarro D."/>
            <person name="Drula E."/>
            <person name="Chaduli D."/>
            <person name="Cazenave R."/>
            <person name="Ahrendt S."/>
            <person name="Wang J."/>
            <person name="Lipzen A."/>
            <person name="Daum C."/>
            <person name="Barry K."/>
            <person name="Grigoriev I.V."/>
            <person name="Favel A."/>
            <person name="Rosso M.N."/>
            <person name="Martin F."/>
        </authorList>
    </citation>
    <scope>NUCLEOTIDE SEQUENCE [LARGE SCALE GENOMIC DNA]</scope>
    <source>
        <strain evidence="12 13">CIRM-BRFM 2984</strain>
    </source>
</reference>
<dbReference type="AlphaFoldDB" id="A0AAW0BD95"/>
<accession>A0AAW0BD95</accession>
<gene>
    <name evidence="12" type="ORF">R3P38DRAFT_2958140</name>
</gene>
<keyword evidence="8" id="KW-0560">Oxidoreductase</keyword>
<dbReference type="Proteomes" id="UP001362999">
    <property type="component" value="Unassembled WGS sequence"/>
</dbReference>
<evidence type="ECO:0000256" key="1">
    <source>
        <dbReference type="ARBA" id="ARBA00001971"/>
    </source>
</evidence>
<evidence type="ECO:0000256" key="5">
    <source>
        <dbReference type="ARBA" id="ARBA00022692"/>
    </source>
</evidence>
<dbReference type="GO" id="GO:0004497">
    <property type="term" value="F:monooxygenase activity"/>
    <property type="evidence" value="ECO:0007669"/>
    <property type="project" value="UniProtKB-KW"/>
</dbReference>
<feature type="non-terminal residue" evidence="12">
    <location>
        <position position="65"/>
    </location>
</feature>
<dbReference type="GO" id="GO:0005506">
    <property type="term" value="F:iron ion binding"/>
    <property type="evidence" value="ECO:0007669"/>
    <property type="project" value="InterPro"/>
</dbReference>
<evidence type="ECO:0000256" key="9">
    <source>
        <dbReference type="ARBA" id="ARBA00023004"/>
    </source>
</evidence>
<evidence type="ECO:0000256" key="7">
    <source>
        <dbReference type="ARBA" id="ARBA00022989"/>
    </source>
</evidence>
<evidence type="ECO:0000256" key="11">
    <source>
        <dbReference type="ARBA" id="ARBA00023136"/>
    </source>
</evidence>
<evidence type="ECO:0008006" key="14">
    <source>
        <dbReference type="Google" id="ProtNLM"/>
    </source>
</evidence>
<dbReference type="PANTHER" id="PTHR46300:SF2">
    <property type="entry name" value="CYTOCHROME P450 MONOOXYGENASE ALNH-RELATED"/>
    <property type="match status" value="1"/>
</dbReference>
<evidence type="ECO:0000256" key="6">
    <source>
        <dbReference type="ARBA" id="ARBA00022723"/>
    </source>
</evidence>
<dbReference type="GO" id="GO:0016020">
    <property type="term" value="C:membrane"/>
    <property type="evidence" value="ECO:0007669"/>
    <property type="project" value="UniProtKB-SubCell"/>
</dbReference>
<evidence type="ECO:0000313" key="12">
    <source>
        <dbReference type="EMBL" id="KAK7023183.1"/>
    </source>
</evidence>
<keyword evidence="6" id="KW-0479">Metal-binding</keyword>
<dbReference type="GO" id="GO:0016705">
    <property type="term" value="F:oxidoreductase activity, acting on paired donors, with incorporation or reduction of molecular oxygen"/>
    <property type="evidence" value="ECO:0007669"/>
    <property type="project" value="InterPro"/>
</dbReference>
<keyword evidence="4" id="KW-0349">Heme</keyword>
<sequence>MAVLLLLTLGIVYIFMWLRKVGSREPGLPPGPPTLPLLGNLHIFPKGFAHFKFTEWARKYGGIYS</sequence>
<keyword evidence="11" id="KW-0472">Membrane</keyword>
<evidence type="ECO:0000256" key="8">
    <source>
        <dbReference type="ARBA" id="ARBA00023002"/>
    </source>
</evidence>